<comment type="caution">
    <text evidence="3">The sequence shown here is derived from an EMBL/GenBank/DDBJ whole genome shotgun (WGS) entry which is preliminary data.</text>
</comment>
<dbReference type="Proteomes" id="UP000663832">
    <property type="component" value="Unassembled WGS sequence"/>
</dbReference>
<dbReference type="OrthoDB" id="9981402at2759"/>
<dbReference type="InterPro" id="IPR016135">
    <property type="entry name" value="UBQ-conjugating_enzyme/RWD"/>
</dbReference>
<evidence type="ECO:0000259" key="1">
    <source>
        <dbReference type="PROSITE" id="PS50127"/>
    </source>
</evidence>
<sequence>MTNAGGKLDKDLWTDITKLKKLNTTTEPKFILESQPFNSDDEDEASATSKDIIVTGRIFPNSDIYKNGSYNIEMKLTPTFPFDPPEVRFLTKIYHPNVGQDGKLCHELLNKKGKWSAKISLVDVVKAVTTHVDEPNIDYALSLELGREYMSNRDEFNRKATDFVTKYALPRS</sequence>
<keyword evidence="4" id="KW-1185">Reference proteome</keyword>
<dbReference type="Proteomes" id="UP000663877">
    <property type="component" value="Unassembled WGS sequence"/>
</dbReference>
<dbReference type="PANTHER" id="PTHR24067">
    <property type="entry name" value="UBIQUITIN-CONJUGATING ENZYME E2"/>
    <property type="match status" value="1"/>
</dbReference>
<accession>A0A814N6J8</accession>
<dbReference type="InterPro" id="IPR000608">
    <property type="entry name" value="UBC"/>
</dbReference>
<proteinExistence type="predicted"/>
<dbReference type="SMART" id="SM00212">
    <property type="entry name" value="UBCc"/>
    <property type="match status" value="1"/>
</dbReference>
<evidence type="ECO:0000313" key="3">
    <source>
        <dbReference type="EMBL" id="CAF1086255.1"/>
    </source>
</evidence>
<organism evidence="3 4">
    <name type="scientific">Adineta steineri</name>
    <dbReference type="NCBI Taxonomy" id="433720"/>
    <lineage>
        <taxon>Eukaryota</taxon>
        <taxon>Metazoa</taxon>
        <taxon>Spiralia</taxon>
        <taxon>Gnathifera</taxon>
        <taxon>Rotifera</taxon>
        <taxon>Eurotatoria</taxon>
        <taxon>Bdelloidea</taxon>
        <taxon>Adinetida</taxon>
        <taxon>Adinetidae</taxon>
        <taxon>Adineta</taxon>
    </lineage>
</organism>
<evidence type="ECO:0000313" key="2">
    <source>
        <dbReference type="EMBL" id="CAF0767798.1"/>
    </source>
</evidence>
<evidence type="ECO:0000313" key="4">
    <source>
        <dbReference type="Proteomes" id="UP000663832"/>
    </source>
</evidence>
<protein>
    <recommendedName>
        <fullName evidence="1">UBC core domain-containing protein</fullName>
    </recommendedName>
</protein>
<dbReference type="InterPro" id="IPR050113">
    <property type="entry name" value="Ub_conjugating_enzyme"/>
</dbReference>
<gene>
    <name evidence="2" type="ORF">BJG266_LOCUS3384</name>
    <name evidence="3" type="ORF">QVE165_LOCUS19508</name>
</gene>
<feature type="domain" description="UBC core" evidence="1">
    <location>
        <begin position="7"/>
        <end position="169"/>
    </location>
</feature>
<name>A0A814N6J8_9BILA</name>
<dbReference type="EMBL" id="CAJNOI010000008">
    <property type="protein sequence ID" value="CAF0767798.1"/>
    <property type="molecule type" value="Genomic_DNA"/>
</dbReference>
<dbReference type="EMBL" id="CAJNOM010000119">
    <property type="protein sequence ID" value="CAF1086255.1"/>
    <property type="molecule type" value="Genomic_DNA"/>
</dbReference>
<dbReference type="SUPFAM" id="SSF54495">
    <property type="entry name" value="UBC-like"/>
    <property type="match status" value="1"/>
</dbReference>
<dbReference type="Pfam" id="PF00179">
    <property type="entry name" value="UQ_con"/>
    <property type="match status" value="1"/>
</dbReference>
<dbReference type="AlphaFoldDB" id="A0A814N6J8"/>
<reference evidence="3" key="1">
    <citation type="submission" date="2021-02" db="EMBL/GenBank/DDBJ databases">
        <authorList>
            <person name="Nowell W R."/>
        </authorList>
    </citation>
    <scope>NUCLEOTIDE SEQUENCE</scope>
</reference>
<dbReference type="Gene3D" id="3.10.110.10">
    <property type="entry name" value="Ubiquitin Conjugating Enzyme"/>
    <property type="match status" value="1"/>
</dbReference>
<dbReference type="PROSITE" id="PS50127">
    <property type="entry name" value="UBC_2"/>
    <property type="match status" value="1"/>
</dbReference>